<keyword evidence="2" id="KW-1185">Reference proteome</keyword>
<organism evidence="1 2">
    <name type="scientific">Streptomyces camelliae</name>
    <dbReference type="NCBI Taxonomy" id="3004093"/>
    <lineage>
        <taxon>Bacteria</taxon>
        <taxon>Bacillati</taxon>
        <taxon>Actinomycetota</taxon>
        <taxon>Actinomycetes</taxon>
        <taxon>Kitasatosporales</taxon>
        <taxon>Streptomycetaceae</taxon>
        <taxon>Streptomyces</taxon>
    </lineage>
</organism>
<reference evidence="1 2" key="1">
    <citation type="submission" date="2022-12" db="EMBL/GenBank/DDBJ databases">
        <authorList>
            <person name="Mo P."/>
        </authorList>
    </citation>
    <scope>NUCLEOTIDE SEQUENCE [LARGE SCALE GENOMIC DNA]</scope>
    <source>
        <strain evidence="1 2">HUAS 2-6</strain>
    </source>
</reference>
<accession>A0ABY7P0G5</accession>
<evidence type="ECO:0000313" key="2">
    <source>
        <dbReference type="Proteomes" id="UP001212326"/>
    </source>
</evidence>
<proteinExistence type="predicted"/>
<evidence type="ECO:0000313" key="1">
    <source>
        <dbReference type="EMBL" id="WBO61758.1"/>
    </source>
</evidence>
<sequence>MSGAVLEGTATHPADVLELIVVQPAAAPADWEQGVTTLVTQLSRDLGNVVVHRCAHDAEEAQAMGGSGAVRVFPL</sequence>
<gene>
    <name evidence="1" type="ORF">O1G22_02285</name>
</gene>
<dbReference type="Proteomes" id="UP001212326">
    <property type="component" value="Chromosome"/>
</dbReference>
<dbReference type="RefSeq" id="WP_270079713.1">
    <property type="nucleotide sequence ID" value="NZ_CP115300.1"/>
</dbReference>
<name>A0ABY7P0G5_9ACTN</name>
<protein>
    <submittedName>
        <fullName evidence="1">Uncharacterized protein</fullName>
    </submittedName>
</protein>
<dbReference type="EMBL" id="CP115300">
    <property type="protein sequence ID" value="WBO61758.1"/>
    <property type="molecule type" value="Genomic_DNA"/>
</dbReference>